<dbReference type="Gene3D" id="3.40.50.300">
    <property type="entry name" value="P-loop containing nucleotide triphosphate hydrolases"/>
    <property type="match status" value="1"/>
</dbReference>
<evidence type="ECO:0000313" key="2">
    <source>
        <dbReference type="Proteomes" id="UP001575181"/>
    </source>
</evidence>
<comment type="caution">
    <text evidence="1">The sequence shown here is derived from an EMBL/GenBank/DDBJ whole genome shotgun (WGS) entry which is preliminary data.</text>
</comment>
<keyword evidence="2" id="KW-1185">Reference proteome</keyword>
<reference evidence="1 2" key="1">
    <citation type="submission" date="2024-08" db="EMBL/GenBank/DDBJ databases">
        <title>Whole-genome sequencing of halo(alkali)philic microorganisms from hypersaline lakes.</title>
        <authorList>
            <person name="Sorokin D.Y."/>
            <person name="Merkel A.Y."/>
            <person name="Messina E."/>
            <person name="Yakimov M."/>
        </authorList>
    </citation>
    <scope>NUCLEOTIDE SEQUENCE [LARGE SCALE GENOMIC DNA]</scope>
    <source>
        <strain evidence="1 2">Cl-TMA</strain>
    </source>
</reference>
<dbReference type="InterPro" id="IPR027417">
    <property type="entry name" value="P-loop_NTPase"/>
</dbReference>
<gene>
    <name evidence="1" type="ORF">ACERLL_06940</name>
</gene>
<dbReference type="RefSeq" id="WP_373655346.1">
    <property type="nucleotide sequence ID" value="NZ_JBGUAW010000004.1"/>
</dbReference>
<name>A0ABV4TTK2_9GAMM</name>
<dbReference type="Proteomes" id="UP001575181">
    <property type="component" value="Unassembled WGS sequence"/>
</dbReference>
<dbReference type="EMBL" id="JBGUAW010000004">
    <property type="protein sequence ID" value="MFA9460563.1"/>
    <property type="molecule type" value="Genomic_DNA"/>
</dbReference>
<proteinExistence type="predicted"/>
<protein>
    <recommendedName>
        <fullName evidence="3">Sulfotransferase family protein</fullName>
    </recommendedName>
</protein>
<evidence type="ECO:0008006" key="3">
    <source>
        <dbReference type="Google" id="ProtNLM"/>
    </source>
</evidence>
<dbReference type="SUPFAM" id="SSF52540">
    <property type="entry name" value="P-loop containing nucleoside triphosphate hydrolases"/>
    <property type="match status" value="1"/>
</dbReference>
<organism evidence="1 2">
    <name type="scientific">Thiohalorhabdus methylotrophus</name>
    <dbReference type="NCBI Taxonomy" id="3242694"/>
    <lineage>
        <taxon>Bacteria</taxon>
        <taxon>Pseudomonadati</taxon>
        <taxon>Pseudomonadota</taxon>
        <taxon>Gammaproteobacteria</taxon>
        <taxon>Thiohalorhabdales</taxon>
        <taxon>Thiohalorhabdaceae</taxon>
        <taxon>Thiohalorhabdus</taxon>
    </lineage>
</organism>
<evidence type="ECO:0000313" key="1">
    <source>
        <dbReference type="EMBL" id="MFA9460563.1"/>
    </source>
</evidence>
<accession>A0ABV4TTK2</accession>
<sequence length="202" mass="24140">MQESPERILITGHPRSGTKFTAKMLKRMGYPTSYEGHSLGRKTRFVSSWKHAMPGVFEYRYFRKMKLDQDFAKVIHQVRHPLKVIASSTTLFDLTIDHIKKHVDIPEETVHKNQPLKLCMRSWIGWNKLIEEKADWRYQLEELRDIFPEFCRQIGIPEQPIPNMGKRNTRRHGDFTWDDLYREDEALAQEIREMAQRYGYED</sequence>